<dbReference type="EMBL" id="CAESAL010000014">
    <property type="protein sequence ID" value="CAB4336354.1"/>
    <property type="molecule type" value="Genomic_DNA"/>
</dbReference>
<dbReference type="SUPFAM" id="SSF49899">
    <property type="entry name" value="Concanavalin A-like lectins/glucanases"/>
    <property type="match status" value="1"/>
</dbReference>
<comment type="similarity">
    <text evidence="1">Belongs to the sulfatase family.</text>
</comment>
<evidence type="ECO:0000256" key="3">
    <source>
        <dbReference type="ARBA" id="ARBA00022801"/>
    </source>
</evidence>
<keyword evidence="3" id="KW-0378">Hydrolase</keyword>
<protein>
    <submittedName>
        <fullName evidence="6">Unannotated protein</fullName>
    </submittedName>
</protein>
<sequence length="777" mass="85258">MTGSLPRSTPPFDGEIQRLISDSTASRLSSSAAPENAPNVLLILLDDVGFGTFGTFGGPIPTPGLDAIADRGLRYNQFHTTALCSPSRAALLTGRNHHAVHMGGITEIANSFPGYDSAIPPEAATVAQVLRMSGYSTSCFGKWHLTPSWEQSPSGPFDRWPTGMGFDRFYGILGAEASQYEPPVYDQTTPISPHIGRDDYHLTEDLADQAITWIQRQHVSTPGRPFFCYFSTPAVHAPHQVAREWSDRFAGMFDDGWDALRQHIFERQLELGVIPAGTKLTARPDEIPSWDDYPDRYKPVARRLMEVFAGFLAHTDAQIHRVIQAVEDMGEMDNTLVIYITGDNGASAEGTIHGAWSAPSFQNGVHEDPEWLLEHIDDFGTDRCENHFNVGWAWALDAPFQWMKQVASHFGGTRNAVAISLPKRISDAGGLRQQFHHLIDIAPTIYEVVGIEPPTAVNGIEQMEVHGTSMVYSFDDAEAPSSRRSQYFEILGNRAIYHDGWVASCFHGRLPWIRLAGYDFDGPQEVWELYNVVEDFSQSVDLAEAMPEKLLELQQVFDEHARRYGVYPLRDPGSPRHGDFAVPHVLDGRSSMTYTAAHVRMPESSVINIKNCSFAITADIEVSADGALGVIACQGGVMAGWSLYLSESGVPVFHYNWYGHEHSVITGPAPLGPGEHVVQLVFAYDGGFGGGGQASLLVDGTRSAEGRVEKTVPLVFSMSGETFDVGTDTGSPVGNYPHDFSCTAAIRAVTIERLDLPSEEVLAMVRDGMFQAGLRAQ</sequence>
<organism evidence="6">
    <name type="scientific">freshwater metagenome</name>
    <dbReference type="NCBI Taxonomy" id="449393"/>
    <lineage>
        <taxon>unclassified sequences</taxon>
        <taxon>metagenomes</taxon>
        <taxon>ecological metagenomes</taxon>
    </lineage>
</organism>
<feature type="domain" description="Sulfatase N-terminal" evidence="5">
    <location>
        <begin position="38"/>
        <end position="451"/>
    </location>
</feature>
<name>A0A6J5Z1L7_9ZZZZ</name>
<keyword evidence="2" id="KW-0479">Metal-binding</keyword>
<proteinExistence type="inferred from homology"/>
<dbReference type="InterPro" id="IPR050738">
    <property type="entry name" value="Sulfatase"/>
</dbReference>
<keyword evidence="4" id="KW-0106">Calcium</keyword>
<dbReference type="AlphaFoldDB" id="A0A6J5Z1L7"/>
<dbReference type="CDD" id="cd16025">
    <property type="entry name" value="PAS_like"/>
    <property type="match status" value="1"/>
</dbReference>
<dbReference type="EMBL" id="CAFBRD010000040">
    <property type="protein sequence ID" value="CAB5076921.1"/>
    <property type="molecule type" value="Genomic_DNA"/>
</dbReference>
<dbReference type="Pfam" id="PF00884">
    <property type="entry name" value="Sulfatase"/>
    <property type="match status" value="1"/>
</dbReference>
<evidence type="ECO:0000256" key="2">
    <source>
        <dbReference type="ARBA" id="ARBA00022723"/>
    </source>
</evidence>
<reference evidence="6" key="1">
    <citation type="submission" date="2020-05" db="EMBL/GenBank/DDBJ databases">
        <authorList>
            <person name="Chiriac C."/>
            <person name="Salcher M."/>
            <person name="Ghai R."/>
            <person name="Kavagutti S V."/>
        </authorList>
    </citation>
    <scope>NUCLEOTIDE SEQUENCE</scope>
</reference>
<evidence type="ECO:0000313" key="6">
    <source>
        <dbReference type="EMBL" id="CAB4336354.1"/>
    </source>
</evidence>
<dbReference type="Gene3D" id="3.30.1120.10">
    <property type="match status" value="1"/>
</dbReference>
<evidence type="ECO:0000256" key="1">
    <source>
        <dbReference type="ARBA" id="ARBA00008779"/>
    </source>
</evidence>
<evidence type="ECO:0000256" key="4">
    <source>
        <dbReference type="ARBA" id="ARBA00022837"/>
    </source>
</evidence>
<evidence type="ECO:0000313" key="7">
    <source>
        <dbReference type="EMBL" id="CAB5076921.1"/>
    </source>
</evidence>
<dbReference type="PROSITE" id="PS00523">
    <property type="entry name" value="SULFATASE_1"/>
    <property type="match status" value="1"/>
</dbReference>
<dbReference type="SUPFAM" id="SSF53649">
    <property type="entry name" value="Alkaline phosphatase-like"/>
    <property type="match status" value="1"/>
</dbReference>
<dbReference type="GO" id="GO:0016787">
    <property type="term" value="F:hydrolase activity"/>
    <property type="evidence" value="ECO:0007669"/>
    <property type="project" value="UniProtKB-KW"/>
</dbReference>
<evidence type="ECO:0000259" key="5">
    <source>
        <dbReference type="Pfam" id="PF00884"/>
    </source>
</evidence>
<dbReference type="PANTHER" id="PTHR42693">
    <property type="entry name" value="ARYLSULFATASE FAMILY MEMBER"/>
    <property type="match status" value="1"/>
</dbReference>
<accession>A0A6J5Z1L7</accession>
<dbReference type="Gene3D" id="3.40.720.10">
    <property type="entry name" value="Alkaline Phosphatase, subunit A"/>
    <property type="match status" value="1"/>
</dbReference>
<gene>
    <name evidence="6" type="ORF">UFOPK3331_00612</name>
    <name evidence="7" type="ORF">UFOPK4371_00875</name>
</gene>
<dbReference type="InterPro" id="IPR017850">
    <property type="entry name" value="Alkaline_phosphatase_core_sf"/>
</dbReference>
<dbReference type="PANTHER" id="PTHR42693:SF43">
    <property type="entry name" value="BLL2667 PROTEIN"/>
    <property type="match status" value="1"/>
</dbReference>
<dbReference type="InterPro" id="IPR024607">
    <property type="entry name" value="Sulfatase_CS"/>
</dbReference>
<dbReference type="InterPro" id="IPR000917">
    <property type="entry name" value="Sulfatase_N"/>
</dbReference>
<dbReference type="GO" id="GO:0046872">
    <property type="term" value="F:metal ion binding"/>
    <property type="evidence" value="ECO:0007669"/>
    <property type="project" value="UniProtKB-KW"/>
</dbReference>
<dbReference type="InterPro" id="IPR013320">
    <property type="entry name" value="ConA-like_dom_sf"/>
</dbReference>